<organism evidence="2 3">
    <name type="scientific">Nonomuraea longicatena</name>
    <dbReference type="NCBI Taxonomy" id="83682"/>
    <lineage>
        <taxon>Bacteria</taxon>
        <taxon>Bacillati</taxon>
        <taxon>Actinomycetota</taxon>
        <taxon>Actinomycetes</taxon>
        <taxon>Streptosporangiales</taxon>
        <taxon>Streptosporangiaceae</taxon>
        <taxon>Nonomuraea</taxon>
    </lineage>
</organism>
<evidence type="ECO:0000313" key="2">
    <source>
        <dbReference type="EMBL" id="GAA0917610.1"/>
    </source>
</evidence>
<dbReference type="PRINTS" id="PR00420">
    <property type="entry name" value="RNGMNOXGNASE"/>
</dbReference>
<dbReference type="Gene3D" id="3.50.50.60">
    <property type="entry name" value="FAD/NAD(P)-binding domain"/>
    <property type="match status" value="1"/>
</dbReference>
<dbReference type="RefSeq" id="WP_343948851.1">
    <property type="nucleotide sequence ID" value="NZ_BAAAHQ010000004.1"/>
</dbReference>
<protein>
    <submittedName>
        <fullName evidence="2">Uncharacterized protein</fullName>
    </submittedName>
</protein>
<dbReference type="EMBL" id="BAAAHQ010000004">
    <property type="protein sequence ID" value="GAA0917610.1"/>
    <property type="molecule type" value="Genomic_DNA"/>
</dbReference>
<reference evidence="3" key="1">
    <citation type="journal article" date="2019" name="Int. J. Syst. Evol. Microbiol.">
        <title>The Global Catalogue of Microorganisms (GCM) 10K type strain sequencing project: providing services to taxonomists for standard genome sequencing and annotation.</title>
        <authorList>
            <consortium name="The Broad Institute Genomics Platform"/>
            <consortium name="The Broad Institute Genome Sequencing Center for Infectious Disease"/>
            <person name="Wu L."/>
            <person name="Ma J."/>
        </authorList>
    </citation>
    <scope>NUCLEOTIDE SEQUENCE [LARGE SCALE GENOMIC DNA]</scope>
    <source>
        <strain evidence="3">JCM 11136</strain>
    </source>
</reference>
<accession>A0ABP3Z9L5</accession>
<sequence length="483" mass="52669">MSARSGRHGHAVVIGAGVAGLATAQVLTDHFEQVTVVERDRLTADARPRPGVPQGRHAHALAARGRILLEDLFPGLGSELQRAGALPADFCRQARHHWPAGVPEPTASPVVIQPVSRPLLELTLREHLAALAEVHVIDGCAVTGLVGRPGEITGVCVTQRKGVGPRREQVDSPSGLVRADLVVDASGRSSHLPGWLTDLGLPAPTELTTDARVGYASRAYHADPSRLPNWRALFETPRAPGRTRGCFALLIEDRRLLITLQGVAGDHPPYDEDGFGAFMTSLDSDLAEVVADLRPASGIHRYARSTTHNRLYHRVRPWPDGLIVLGDATVTFNPLYAQGMTVAAMAAHTLRDLLDRHRDISPRRLTAAYQRRLARATAWPWQMSVLADRAWTEPTLPVRAAVAYLGTCQDLAVEDTAMFVDLARVTNLLARPAVLLRPRHLVQALRHRRARAMPGQYGSAPGTDPRHLPLLQRPAGRQERDHP</sequence>
<name>A0ABP3Z9L5_9ACTN</name>
<dbReference type="SUPFAM" id="SSF51905">
    <property type="entry name" value="FAD/NAD(P)-binding domain"/>
    <property type="match status" value="1"/>
</dbReference>
<dbReference type="PANTHER" id="PTHR43422">
    <property type="entry name" value="THIAMINE THIAZOLE SYNTHASE"/>
    <property type="match status" value="1"/>
</dbReference>
<dbReference type="InterPro" id="IPR036188">
    <property type="entry name" value="FAD/NAD-bd_sf"/>
</dbReference>
<comment type="caution">
    <text evidence="2">The sequence shown here is derived from an EMBL/GenBank/DDBJ whole genome shotgun (WGS) entry which is preliminary data.</text>
</comment>
<gene>
    <name evidence="2" type="ORF">GCM10009560_13800</name>
</gene>
<dbReference type="PANTHER" id="PTHR43422:SF3">
    <property type="entry name" value="THIAMINE THIAZOLE SYNTHASE"/>
    <property type="match status" value="1"/>
</dbReference>
<evidence type="ECO:0000256" key="1">
    <source>
        <dbReference type="SAM" id="MobiDB-lite"/>
    </source>
</evidence>
<dbReference type="Proteomes" id="UP001501578">
    <property type="component" value="Unassembled WGS sequence"/>
</dbReference>
<feature type="region of interest" description="Disordered" evidence="1">
    <location>
        <begin position="452"/>
        <end position="483"/>
    </location>
</feature>
<evidence type="ECO:0000313" key="3">
    <source>
        <dbReference type="Proteomes" id="UP001501578"/>
    </source>
</evidence>
<proteinExistence type="predicted"/>
<keyword evidence="3" id="KW-1185">Reference proteome</keyword>